<organism evidence="2 3">
    <name type="scientific">Araneus ventricosus</name>
    <name type="common">Orbweaver spider</name>
    <name type="synonym">Epeira ventricosa</name>
    <dbReference type="NCBI Taxonomy" id="182803"/>
    <lineage>
        <taxon>Eukaryota</taxon>
        <taxon>Metazoa</taxon>
        <taxon>Ecdysozoa</taxon>
        <taxon>Arthropoda</taxon>
        <taxon>Chelicerata</taxon>
        <taxon>Arachnida</taxon>
        <taxon>Araneae</taxon>
        <taxon>Araneomorphae</taxon>
        <taxon>Entelegynae</taxon>
        <taxon>Araneoidea</taxon>
        <taxon>Araneidae</taxon>
        <taxon>Araneus</taxon>
    </lineage>
</organism>
<name>A0A4Y2E8N0_ARAVE</name>
<evidence type="ECO:0000313" key="3">
    <source>
        <dbReference type="Proteomes" id="UP000499080"/>
    </source>
</evidence>
<dbReference type="OrthoDB" id="10583126at2759"/>
<proteinExistence type="predicted"/>
<feature type="region of interest" description="Disordered" evidence="1">
    <location>
        <begin position="71"/>
        <end position="123"/>
    </location>
</feature>
<protein>
    <recommendedName>
        <fullName evidence="4">Domain of unknown function DB domain-containing protein</fullName>
    </recommendedName>
</protein>
<dbReference type="EMBL" id="BGPR01169422">
    <property type="protein sequence ID" value="GBM25522.1"/>
    <property type="molecule type" value="Genomic_DNA"/>
</dbReference>
<dbReference type="AlphaFoldDB" id="A0A4Y2E8N0"/>
<gene>
    <name evidence="2" type="ORF">AVEN_165923_1</name>
</gene>
<keyword evidence="3" id="KW-1185">Reference proteome</keyword>
<evidence type="ECO:0008006" key="4">
    <source>
        <dbReference type="Google" id="ProtNLM"/>
    </source>
</evidence>
<accession>A0A4Y2E8N0</accession>
<reference evidence="2 3" key="1">
    <citation type="journal article" date="2019" name="Sci. Rep.">
        <title>Orb-weaving spider Araneus ventricosus genome elucidates the spidroin gene catalogue.</title>
        <authorList>
            <person name="Kono N."/>
            <person name="Nakamura H."/>
            <person name="Ohtoshi R."/>
            <person name="Moran D.A.P."/>
            <person name="Shinohara A."/>
            <person name="Yoshida Y."/>
            <person name="Fujiwara M."/>
            <person name="Mori M."/>
            <person name="Tomita M."/>
            <person name="Arakawa K."/>
        </authorList>
    </citation>
    <scope>NUCLEOTIDE SEQUENCE [LARGE SCALE GENOMIC DNA]</scope>
</reference>
<dbReference type="Proteomes" id="UP000499080">
    <property type="component" value="Unassembled WGS sequence"/>
</dbReference>
<evidence type="ECO:0000313" key="2">
    <source>
        <dbReference type="EMBL" id="GBM25522.1"/>
    </source>
</evidence>
<evidence type="ECO:0000256" key="1">
    <source>
        <dbReference type="SAM" id="MobiDB-lite"/>
    </source>
</evidence>
<comment type="caution">
    <text evidence="2">The sequence shown here is derived from an EMBL/GenBank/DDBJ whole genome shotgun (WGS) entry which is preliminary data.</text>
</comment>
<sequence>MPCCVKQNIPEVCRSVCTGDYGLTTVLQHYSCMDHTLPTLTCIAEGIGKITARSSPGGFCGSAFGHRAEGEVGSAATGSGGREVPHQCDAGEGTQRPAEAGSRNGEHLLPSISRDFFDKSSKD</sequence>